<dbReference type="InterPro" id="IPR029063">
    <property type="entry name" value="SAM-dependent_MTases_sf"/>
</dbReference>
<dbReference type="InterPro" id="IPR013216">
    <property type="entry name" value="Methyltransf_11"/>
</dbReference>
<sequence>MNISVFVQEYLRGAMRNPGQFLQPRAQRHCPICEYAGRFIDVGPRPEARCPNCSSKERDRIMGLYFRRNAIDMMGQRVLHFSPERPFFRQWKNNPAYIAGDVKISKVANTVVDITNIQFKLDYFDYLICHHILEHVPEDVQGMRECFRVLKPGGLAFFSVPLDMERAHTWEPPAGMPAEEIERICGWDHVRLYGRDFATKLEAVGFHVELIAFTPQEAEQFRLSEQHALSLQGLDRIFICKK</sequence>
<keyword evidence="3" id="KW-1185">Reference proteome</keyword>
<accession>A0A1H6BYN3</accession>
<evidence type="ECO:0000313" key="2">
    <source>
        <dbReference type="EMBL" id="SEG65246.1"/>
    </source>
</evidence>
<dbReference type="OrthoDB" id="9777830at2"/>
<dbReference type="Proteomes" id="UP000236743">
    <property type="component" value="Unassembled WGS sequence"/>
</dbReference>
<organism evidence="2 3">
    <name type="scientific">Bosea lathyri</name>
    <dbReference type="NCBI Taxonomy" id="1036778"/>
    <lineage>
        <taxon>Bacteria</taxon>
        <taxon>Pseudomonadati</taxon>
        <taxon>Pseudomonadota</taxon>
        <taxon>Alphaproteobacteria</taxon>
        <taxon>Hyphomicrobiales</taxon>
        <taxon>Boseaceae</taxon>
        <taxon>Bosea</taxon>
    </lineage>
</organism>
<dbReference type="Gene3D" id="3.40.50.150">
    <property type="entry name" value="Vaccinia Virus protein VP39"/>
    <property type="match status" value="1"/>
</dbReference>
<evidence type="ECO:0000259" key="1">
    <source>
        <dbReference type="Pfam" id="PF08241"/>
    </source>
</evidence>
<proteinExistence type="predicted"/>
<dbReference type="RefSeq" id="WP_103874119.1">
    <property type="nucleotide sequence ID" value="NZ_FNUY01000008.1"/>
</dbReference>
<keyword evidence="2" id="KW-0808">Transferase</keyword>
<dbReference type="CDD" id="cd02440">
    <property type="entry name" value="AdoMet_MTases"/>
    <property type="match status" value="1"/>
</dbReference>
<keyword evidence="2" id="KW-0489">Methyltransferase</keyword>
<protein>
    <submittedName>
        <fullName evidence="2">Methyltransferase domain-containing protein</fullName>
    </submittedName>
</protein>
<dbReference type="AlphaFoldDB" id="A0A1H6BYN3"/>
<dbReference type="EMBL" id="FNUY01000008">
    <property type="protein sequence ID" value="SEG65246.1"/>
    <property type="molecule type" value="Genomic_DNA"/>
</dbReference>
<dbReference type="GO" id="GO:0008757">
    <property type="term" value="F:S-adenosylmethionine-dependent methyltransferase activity"/>
    <property type="evidence" value="ECO:0007669"/>
    <property type="project" value="InterPro"/>
</dbReference>
<reference evidence="2 3" key="1">
    <citation type="submission" date="2016-10" db="EMBL/GenBank/DDBJ databases">
        <authorList>
            <person name="de Groot N.N."/>
        </authorList>
    </citation>
    <scope>NUCLEOTIDE SEQUENCE [LARGE SCALE GENOMIC DNA]</scope>
    <source>
        <strain evidence="2 3">DSM 26656</strain>
    </source>
</reference>
<dbReference type="SUPFAM" id="SSF53335">
    <property type="entry name" value="S-adenosyl-L-methionine-dependent methyltransferases"/>
    <property type="match status" value="1"/>
</dbReference>
<name>A0A1H6BYN3_9HYPH</name>
<feature type="domain" description="Methyltransferase type 11" evidence="1">
    <location>
        <begin position="110"/>
        <end position="158"/>
    </location>
</feature>
<gene>
    <name evidence="2" type="ORF">SAMN04488115_108162</name>
</gene>
<dbReference type="Pfam" id="PF08241">
    <property type="entry name" value="Methyltransf_11"/>
    <property type="match status" value="1"/>
</dbReference>
<dbReference type="GO" id="GO:0032259">
    <property type="term" value="P:methylation"/>
    <property type="evidence" value="ECO:0007669"/>
    <property type="project" value="UniProtKB-KW"/>
</dbReference>
<evidence type="ECO:0000313" key="3">
    <source>
        <dbReference type="Proteomes" id="UP000236743"/>
    </source>
</evidence>